<dbReference type="EMBL" id="JAGTXB010000003">
    <property type="protein sequence ID" value="MBS0027191.1"/>
    <property type="molecule type" value="Genomic_DNA"/>
</dbReference>
<evidence type="ECO:0000313" key="9">
    <source>
        <dbReference type="Proteomes" id="UP000676386"/>
    </source>
</evidence>
<dbReference type="SMART" id="SM00633">
    <property type="entry name" value="Glyco_10"/>
    <property type="match status" value="1"/>
</dbReference>
<evidence type="ECO:0000256" key="2">
    <source>
        <dbReference type="ARBA" id="ARBA00023277"/>
    </source>
</evidence>
<name>A0ABS5IW68_9BACT</name>
<keyword evidence="2 5" id="KW-0119">Carbohydrate metabolism</keyword>
<reference evidence="8 9" key="1">
    <citation type="submission" date="2021-04" db="EMBL/GenBank/DDBJ databases">
        <title>Chitinophaga sp. nov., isolated from the rhizosphere soil.</title>
        <authorList>
            <person name="He S."/>
        </authorList>
    </citation>
    <scope>NUCLEOTIDE SEQUENCE [LARGE SCALE GENOMIC DNA]</scope>
    <source>
        <strain evidence="8 9">2R12</strain>
    </source>
</reference>
<dbReference type="SUPFAM" id="SSF51445">
    <property type="entry name" value="(Trans)glycosidases"/>
    <property type="match status" value="1"/>
</dbReference>
<protein>
    <recommendedName>
        <fullName evidence="5">Beta-xylanase</fullName>
        <ecNumber evidence="5">3.2.1.8</ecNumber>
    </recommendedName>
</protein>
<organism evidence="8 9">
    <name type="scientific">Chitinophaga hostae</name>
    <dbReference type="NCBI Taxonomy" id="2831022"/>
    <lineage>
        <taxon>Bacteria</taxon>
        <taxon>Pseudomonadati</taxon>
        <taxon>Bacteroidota</taxon>
        <taxon>Chitinophagia</taxon>
        <taxon>Chitinophagales</taxon>
        <taxon>Chitinophagaceae</taxon>
        <taxon>Chitinophaga</taxon>
    </lineage>
</organism>
<keyword evidence="4 5" id="KW-0624">Polysaccharide degradation</keyword>
<dbReference type="Pfam" id="PF00331">
    <property type="entry name" value="Glyco_hydro_10"/>
    <property type="match status" value="1"/>
</dbReference>
<keyword evidence="9" id="KW-1185">Reference proteome</keyword>
<evidence type="ECO:0000256" key="1">
    <source>
        <dbReference type="ARBA" id="ARBA00022801"/>
    </source>
</evidence>
<dbReference type="PANTHER" id="PTHR31490">
    <property type="entry name" value="GLYCOSYL HYDROLASE"/>
    <property type="match status" value="1"/>
</dbReference>
<keyword evidence="6" id="KW-0472">Membrane</keyword>
<sequence>MKNTRYGIIVLIIVSVNFCCAAYLRKTAVVAATPGLKDYYKDYFPIGVAVSARALRTDEAGLLVRQFNSLTPENAMKMSVIHPEEQQYNWRDADSIAAFARRNGMKLRGHTLVWHNQAPGWIFKGANGQKADKEVLLQRLKEHITTVVKRYKGVVYAWDVANEVISDRKDEFYRNSLWYQICGEEYIEKAFQWAHEADPEALLFYNDYNEINPVKRKKIIQLLNGLVSKGIPVHGVGLQAHWAINEPSEEQLEKTITDFITTGLKLQVTEFDISVYPKEHEMRMRQPEDSAVAFTAAKEQRQLEQFRLCFNVFRKYRGALTGVTFWNISDRYSWLDNFPVRGRKDYPLLFDKDLQPKKAFWPVVQF</sequence>
<comment type="similarity">
    <text evidence="5">Belongs to the glycosyl hydrolase 10 (cellulase F) family.</text>
</comment>
<keyword evidence="1 5" id="KW-0378">Hydrolase</keyword>
<keyword evidence="3 5" id="KW-0326">Glycosidase</keyword>
<proteinExistence type="inferred from homology"/>
<feature type="domain" description="GH10" evidence="7">
    <location>
        <begin position="30"/>
        <end position="366"/>
    </location>
</feature>
<keyword evidence="6" id="KW-1133">Transmembrane helix</keyword>
<evidence type="ECO:0000313" key="8">
    <source>
        <dbReference type="EMBL" id="MBS0027191.1"/>
    </source>
</evidence>
<keyword evidence="6" id="KW-0812">Transmembrane</keyword>
<dbReference type="PANTHER" id="PTHR31490:SF90">
    <property type="entry name" value="ENDO-1,4-BETA-XYLANASE A"/>
    <property type="match status" value="1"/>
</dbReference>
<dbReference type="Gene3D" id="3.20.20.80">
    <property type="entry name" value="Glycosidases"/>
    <property type="match status" value="1"/>
</dbReference>
<dbReference type="RefSeq" id="WP_211972297.1">
    <property type="nucleotide sequence ID" value="NZ_CBFHAM010000020.1"/>
</dbReference>
<evidence type="ECO:0000256" key="4">
    <source>
        <dbReference type="ARBA" id="ARBA00023326"/>
    </source>
</evidence>
<evidence type="ECO:0000256" key="5">
    <source>
        <dbReference type="RuleBase" id="RU361174"/>
    </source>
</evidence>
<dbReference type="InterPro" id="IPR017853">
    <property type="entry name" value="GH"/>
</dbReference>
<dbReference type="EC" id="3.2.1.8" evidence="5"/>
<dbReference type="Proteomes" id="UP000676386">
    <property type="component" value="Unassembled WGS sequence"/>
</dbReference>
<dbReference type="PRINTS" id="PR00134">
    <property type="entry name" value="GLHYDRLASE10"/>
</dbReference>
<dbReference type="InterPro" id="IPR001000">
    <property type="entry name" value="GH10_dom"/>
</dbReference>
<comment type="catalytic activity">
    <reaction evidence="5">
        <text>Endohydrolysis of (1-&gt;4)-beta-D-xylosidic linkages in xylans.</text>
        <dbReference type="EC" id="3.2.1.8"/>
    </reaction>
</comment>
<dbReference type="PROSITE" id="PS51760">
    <property type="entry name" value="GH10_2"/>
    <property type="match status" value="1"/>
</dbReference>
<accession>A0ABS5IW68</accession>
<gene>
    <name evidence="8" type="ORF">KE626_07715</name>
</gene>
<evidence type="ECO:0000259" key="7">
    <source>
        <dbReference type="PROSITE" id="PS51760"/>
    </source>
</evidence>
<evidence type="ECO:0000256" key="6">
    <source>
        <dbReference type="SAM" id="Phobius"/>
    </source>
</evidence>
<comment type="caution">
    <text evidence="8">The sequence shown here is derived from an EMBL/GenBank/DDBJ whole genome shotgun (WGS) entry which is preliminary data.</text>
</comment>
<feature type="transmembrane region" description="Helical" evidence="6">
    <location>
        <begin position="6"/>
        <end position="24"/>
    </location>
</feature>
<dbReference type="InterPro" id="IPR044846">
    <property type="entry name" value="GH10"/>
</dbReference>
<evidence type="ECO:0000256" key="3">
    <source>
        <dbReference type="ARBA" id="ARBA00023295"/>
    </source>
</evidence>